<evidence type="ECO:0000256" key="15">
    <source>
        <dbReference type="HAMAP-Rule" id="MF_01019"/>
    </source>
</evidence>
<dbReference type="Gene3D" id="1.10.287.1080">
    <property type="entry name" value="MazG-like"/>
    <property type="match status" value="1"/>
</dbReference>
<evidence type="ECO:0000256" key="7">
    <source>
        <dbReference type="ARBA" id="ARBA00008299"/>
    </source>
</evidence>
<dbReference type="Pfam" id="PF01503">
    <property type="entry name" value="PRA-PH"/>
    <property type="match status" value="1"/>
</dbReference>
<evidence type="ECO:0000256" key="12">
    <source>
        <dbReference type="ARBA" id="ARBA00022840"/>
    </source>
</evidence>
<comment type="similarity">
    <text evidence="7 15">In the N-terminal section; belongs to the PRA-CH family.</text>
</comment>
<dbReference type="HAMAP" id="MF_01021">
    <property type="entry name" value="HisI"/>
    <property type="match status" value="1"/>
</dbReference>
<dbReference type="Proteomes" id="UP000030588">
    <property type="component" value="Unassembled WGS sequence"/>
</dbReference>
<dbReference type="RefSeq" id="WP_035355377.1">
    <property type="nucleotide sequence ID" value="NZ_JRUN01000043.1"/>
</dbReference>
<evidence type="ECO:0000256" key="10">
    <source>
        <dbReference type="ARBA" id="ARBA00022741"/>
    </source>
</evidence>
<dbReference type="NCBIfam" id="NF002747">
    <property type="entry name" value="PRK02759.1"/>
    <property type="match status" value="1"/>
</dbReference>
<dbReference type="FunFam" id="3.10.20.810:FF:000001">
    <property type="entry name" value="Histidine biosynthesis bifunctional protein HisIE"/>
    <property type="match status" value="1"/>
</dbReference>
<comment type="subcellular location">
    <subcellularLocation>
        <location evidence="3 15">Cytoplasm</location>
    </subcellularLocation>
</comment>
<dbReference type="Gene3D" id="3.10.20.810">
    <property type="entry name" value="Phosphoribosyl-AMP cyclohydrolase"/>
    <property type="match status" value="1"/>
</dbReference>
<dbReference type="AlphaFoldDB" id="A0A0A6VB72"/>
<comment type="caution">
    <text evidence="17">The sequence shown here is derived from an EMBL/GenBank/DDBJ whole genome shotgun (WGS) entry which is preliminary data.</text>
</comment>
<dbReference type="EMBL" id="JRUN01000043">
    <property type="protein sequence ID" value="KHD84758.1"/>
    <property type="molecule type" value="Genomic_DNA"/>
</dbReference>
<dbReference type="GO" id="GO:0004635">
    <property type="term" value="F:phosphoribosyl-AMP cyclohydrolase activity"/>
    <property type="evidence" value="ECO:0007669"/>
    <property type="project" value="UniProtKB-UniRule"/>
</dbReference>
<proteinExistence type="inferred from homology"/>
<gene>
    <name evidence="15" type="primary">hisI</name>
    <name evidence="15" type="synonym">hisIE</name>
    <name evidence="17" type="ORF">NG54_13390</name>
</gene>
<evidence type="ECO:0000256" key="9">
    <source>
        <dbReference type="ARBA" id="ARBA00022605"/>
    </source>
</evidence>
<dbReference type="EC" id="3.5.4.19" evidence="15"/>
<dbReference type="NCBIfam" id="TIGR03188">
    <property type="entry name" value="histidine_hisI"/>
    <property type="match status" value="1"/>
</dbReference>
<comment type="pathway">
    <text evidence="5 15">Amino-acid biosynthesis; L-histidine biosynthesis; L-histidine from 5-phospho-alpha-D-ribose 1-diphosphate: step 2/9.</text>
</comment>
<dbReference type="HAMAP" id="MF_01019">
    <property type="entry name" value="HisIE"/>
    <property type="match status" value="1"/>
</dbReference>
<evidence type="ECO:0000256" key="14">
    <source>
        <dbReference type="ARBA" id="ARBA00023268"/>
    </source>
</evidence>
<keyword evidence="11 15" id="KW-0378">Hydrolase</keyword>
<dbReference type="UniPathway" id="UPA00031">
    <property type="reaction ID" value="UER00007"/>
</dbReference>
<organism evidence="17 18">
    <name type="scientific">Heyndrickxia ginsengihumi</name>
    <dbReference type="NCBI Taxonomy" id="363870"/>
    <lineage>
        <taxon>Bacteria</taxon>
        <taxon>Bacillati</taxon>
        <taxon>Bacillota</taxon>
        <taxon>Bacilli</taxon>
        <taxon>Bacillales</taxon>
        <taxon>Bacillaceae</taxon>
        <taxon>Heyndrickxia</taxon>
    </lineage>
</organism>
<evidence type="ECO:0000256" key="5">
    <source>
        <dbReference type="ARBA" id="ARBA00005204"/>
    </source>
</evidence>
<sequence>MKLDFTKGLVPAVVIDDQTNEVLMLAYMNEEAYEKTLETKETWFYSRSRESLWHKGETSGNTQTVKSIRVDCDADTLLVRVDPKGPACHTGEKTCFYREIPLDGEEKGQEKEQITNNQRIYDVLMEEIESRKEERMEGSYTNYLFDKGVDKISKKFIEEAGEVIIAAKNNSKEELIYECSDLIYHCFVLLANQHVSLQEVEQELWNRTNKKGNSKGDRVKIEKW</sequence>
<accession>A0A0A6VB72</accession>
<feature type="domain" description="Phosphoribosyl-AMP cyclohydrolase" evidence="16">
    <location>
        <begin position="24"/>
        <end position="97"/>
    </location>
</feature>
<name>A0A0A6VB72_9BACI</name>
<comment type="catalytic activity">
    <reaction evidence="2 15">
        <text>1-(5-phospho-beta-D-ribosyl)-ATP + H2O = 1-(5-phospho-beta-D-ribosyl)-5'-AMP + diphosphate + H(+)</text>
        <dbReference type="Rhea" id="RHEA:22828"/>
        <dbReference type="ChEBI" id="CHEBI:15377"/>
        <dbReference type="ChEBI" id="CHEBI:15378"/>
        <dbReference type="ChEBI" id="CHEBI:33019"/>
        <dbReference type="ChEBI" id="CHEBI:59457"/>
        <dbReference type="ChEBI" id="CHEBI:73183"/>
        <dbReference type="EC" id="3.6.1.31"/>
    </reaction>
</comment>
<dbReference type="GO" id="GO:0005737">
    <property type="term" value="C:cytoplasm"/>
    <property type="evidence" value="ECO:0007669"/>
    <property type="project" value="UniProtKB-SubCell"/>
</dbReference>
<evidence type="ECO:0000256" key="4">
    <source>
        <dbReference type="ARBA" id="ARBA00005169"/>
    </source>
</evidence>
<dbReference type="Pfam" id="PF01502">
    <property type="entry name" value="PRA-CH"/>
    <property type="match status" value="1"/>
</dbReference>
<evidence type="ECO:0000256" key="11">
    <source>
        <dbReference type="ARBA" id="ARBA00022801"/>
    </source>
</evidence>
<reference evidence="17 18" key="1">
    <citation type="submission" date="2014-10" db="EMBL/GenBank/DDBJ databases">
        <title>Draft genome of phytase producing Bacillus ginsengihumi strain M2.11.</title>
        <authorList>
            <person name="Toymentseva A."/>
            <person name="Boulygina E.A."/>
            <person name="Kazakov S.V."/>
            <person name="Kayumov I."/>
            <person name="Suleimanova A.D."/>
            <person name="Mardanova A.M."/>
            <person name="Maria S.N."/>
            <person name="Sergey M.Y."/>
            <person name="Sharipova M.R."/>
        </authorList>
    </citation>
    <scope>NUCLEOTIDE SEQUENCE [LARGE SCALE GENOMIC DNA]</scope>
    <source>
        <strain evidence="17 18">M2.11</strain>
    </source>
</reference>
<dbReference type="GO" id="GO:0000105">
    <property type="term" value="P:L-histidine biosynthetic process"/>
    <property type="evidence" value="ECO:0007669"/>
    <property type="project" value="UniProtKB-UniRule"/>
</dbReference>
<dbReference type="PANTHER" id="PTHR42945:SF9">
    <property type="entry name" value="HISTIDINE BIOSYNTHESIS BIFUNCTIONAL PROTEIN HISIE"/>
    <property type="match status" value="1"/>
</dbReference>
<keyword evidence="9 15" id="KW-0028">Amino-acid biosynthesis</keyword>
<dbReference type="PANTHER" id="PTHR42945">
    <property type="entry name" value="HISTIDINE BIOSYNTHESIS BIFUNCTIONAL PROTEIN"/>
    <property type="match status" value="1"/>
</dbReference>
<dbReference type="STRING" id="363870.NG54_13390"/>
<dbReference type="SUPFAM" id="SSF101386">
    <property type="entry name" value="all-alpha NTP pyrophosphatases"/>
    <property type="match status" value="1"/>
</dbReference>
<evidence type="ECO:0000256" key="6">
    <source>
        <dbReference type="ARBA" id="ARBA00007731"/>
    </source>
</evidence>
<dbReference type="HAMAP" id="MF_01020">
    <property type="entry name" value="HisE"/>
    <property type="match status" value="1"/>
</dbReference>
<dbReference type="GO" id="GO:0005524">
    <property type="term" value="F:ATP binding"/>
    <property type="evidence" value="ECO:0007669"/>
    <property type="project" value="UniProtKB-KW"/>
</dbReference>
<dbReference type="SUPFAM" id="SSF141734">
    <property type="entry name" value="HisI-like"/>
    <property type="match status" value="1"/>
</dbReference>
<comment type="catalytic activity">
    <reaction evidence="1 15">
        <text>1-(5-phospho-beta-D-ribosyl)-5'-AMP + H2O = 1-(5-phospho-beta-D-ribosyl)-5-[(5-phospho-beta-D-ribosylamino)methylideneamino]imidazole-4-carboxamide</text>
        <dbReference type="Rhea" id="RHEA:20049"/>
        <dbReference type="ChEBI" id="CHEBI:15377"/>
        <dbReference type="ChEBI" id="CHEBI:58435"/>
        <dbReference type="ChEBI" id="CHEBI:59457"/>
        <dbReference type="EC" id="3.5.4.19"/>
    </reaction>
</comment>
<dbReference type="CDD" id="cd11534">
    <property type="entry name" value="NTP-PPase_HisIE_like"/>
    <property type="match status" value="1"/>
</dbReference>
<evidence type="ECO:0000256" key="1">
    <source>
        <dbReference type="ARBA" id="ARBA00000024"/>
    </source>
</evidence>
<keyword evidence="14 15" id="KW-0511">Multifunctional enzyme</keyword>
<dbReference type="EC" id="3.6.1.31" evidence="15"/>
<evidence type="ECO:0000313" key="17">
    <source>
        <dbReference type="EMBL" id="KHD84758.1"/>
    </source>
</evidence>
<evidence type="ECO:0000256" key="8">
    <source>
        <dbReference type="ARBA" id="ARBA00022490"/>
    </source>
</evidence>
<dbReference type="InterPro" id="IPR038019">
    <property type="entry name" value="PRib_AMP_CycHydrolase_sf"/>
</dbReference>
<dbReference type="InterPro" id="IPR021130">
    <property type="entry name" value="PRib-ATP_PPHydrolase-like"/>
</dbReference>
<dbReference type="InterPro" id="IPR023019">
    <property type="entry name" value="His_synth_HisIE"/>
</dbReference>
<evidence type="ECO:0000256" key="3">
    <source>
        <dbReference type="ARBA" id="ARBA00004496"/>
    </source>
</evidence>
<keyword evidence="8 15" id="KW-0963">Cytoplasm</keyword>
<dbReference type="GO" id="GO:0004636">
    <property type="term" value="F:phosphoribosyl-ATP diphosphatase activity"/>
    <property type="evidence" value="ECO:0007669"/>
    <property type="project" value="UniProtKB-UniRule"/>
</dbReference>
<evidence type="ECO:0000256" key="2">
    <source>
        <dbReference type="ARBA" id="ARBA00001460"/>
    </source>
</evidence>
<keyword evidence="13 15" id="KW-0368">Histidine biosynthesis</keyword>
<keyword evidence="10 15" id="KW-0547">Nucleotide-binding</keyword>
<evidence type="ECO:0000313" key="18">
    <source>
        <dbReference type="Proteomes" id="UP000030588"/>
    </source>
</evidence>
<feature type="region of interest" description="Phosphoribosyl-AMP cyclohydrolase" evidence="15">
    <location>
        <begin position="1"/>
        <end position="120"/>
    </location>
</feature>
<protein>
    <recommendedName>
        <fullName evidence="15">Histidine biosynthesis bifunctional protein HisIE</fullName>
    </recommendedName>
    <domain>
        <recommendedName>
            <fullName evidence="15">Phosphoribosyl-AMP cyclohydrolase</fullName>
            <shortName evidence="15">PRA-CH</shortName>
            <ecNumber evidence="15">3.5.4.19</ecNumber>
        </recommendedName>
    </domain>
    <domain>
        <recommendedName>
            <fullName evidence="15">Phosphoribosyl-ATP pyrophosphatase</fullName>
            <shortName evidence="15">PRA-PH</shortName>
            <ecNumber evidence="15">3.6.1.31</ecNumber>
        </recommendedName>
    </domain>
</protein>
<dbReference type="InterPro" id="IPR002496">
    <property type="entry name" value="PRib_AMP_CycHydrolase_dom"/>
</dbReference>
<comment type="pathway">
    <text evidence="4 15">Amino-acid biosynthesis; L-histidine biosynthesis; L-histidine from 5-phospho-alpha-D-ribose 1-diphosphate: step 3/9.</text>
</comment>
<dbReference type="OrthoDB" id="9795769at2"/>
<evidence type="ECO:0000259" key="16">
    <source>
        <dbReference type="Pfam" id="PF01502"/>
    </source>
</evidence>
<dbReference type="InterPro" id="IPR026660">
    <property type="entry name" value="PRA-CH"/>
</dbReference>
<dbReference type="InterPro" id="IPR008179">
    <property type="entry name" value="HisE"/>
</dbReference>
<comment type="similarity">
    <text evidence="6 15">In the C-terminal section; belongs to the PRA-PH family.</text>
</comment>
<keyword evidence="12 15" id="KW-0067">ATP-binding</keyword>
<evidence type="ECO:0000256" key="13">
    <source>
        <dbReference type="ARBA" id="ARBA00023102"/>
    </source>
</evidence>
<feature type="region of interest" description="Phosphoribosyl-ATP pyrophosphohydrolase" evidence="15">
    <location>
        <begin position="121"/>
        <end position="224"/>
    </location>
</feature>
<dbReference type="NCBIfam" id="NF000768">
    <property type="entry name" value="PRK00051.1"/>
    <property type="match status" value="1"/>
</dbReference>